<proteinExistence type="predicted"/>
<accession>A0A0V0HS27</accession>
<sequence>MERPCFLLVCVDVSFAKSFMSMEFSIQFSSLVALCPYQNWCCMEVSQLGQRNSPVCVVFCCHEV</sequence>
<protein>
    <submittedName>
        <fullName evidence="1">Putative ovule protein</fullName>
    </submittedName>
</protein>
<evidence type="ECO:0000313" key="1">
    <source>
        <dbReference type="EMBL" id="JAP22858.1"/>
    </source>
</evidence>
<dbReference type="AlphaFoldDB" id="A0A0V0HS27"/>
<reference evidence="1" key="1">
    <citation type="submission" date="2015-12" db="EMBL/GenBank/DDBJ databases">
        <title>Gene expression during late stages of embryo sac development: a critical building block for successful pollen-pistil interactions.</title>
        <authorList>
            <person name="Liu Y."/>
            <person name="Joly V."/>
            <person name="Sabar M."/>
            <person name="Matton D.P."/>
        </authorList>
    </citation>
    <scope>NUCLEOTIDE SEQUENCE</scope>
</reference>
<organism evidence="1">
    <name type="scientific">Solanum chacoense</name>
    <name type="common">Chaco potato</name>
    <dbReference type="NCBI Taxonomy" id="4108"/>
    <lineage>
        <taxon>Eukaryota</taxon>
        <taxon>Viridiplantae</taxon>
        <taxon>Streptophyta</taxon>
        <taxon>Embryophyta</taxon>
        <taxon>Tracheophyta</taxon>
        <taxon>Spermatophyta</taxon>
        <taxon>Magnoliopsida</taxon>
        <taxon>eudicotyledons</taxon>
        <taxon>Gunneridae</taxon>
        <taxon>Pentapetalae</taxon>
        <taxon>asterids</taxon>
        <taxon>lamiids</taxon>
        <taxon>Solanales</taxon>
        <taxon>Solanaceae</taxon>
        <taxon>Solanoideae</taxon>
        <taxon>Solaneae</taxon>
        <taxon>Solanum</taxon>
    </lineage>
</organism>
<name>A0A0V0HS27_SOLCH</name>
<dbReference type="EMBL" id="GEDG01016106">
    <property type="protein sequence ID" value="JAP22858.1"/>
    <property type="molecule type" value="Transcribed_RNA"/>
</dbReference>